<name>A0A7T4URA0_9GAMM</name>
<dbReference type="AlphaFoldDB" id="A0A7T4URA0"/>
<reference evidence="2 3" key="1">
    <citation type="submission" date="2020-12" db="EMBL/GenBank/DDBJ databases">
        <authorList>
            <person name="Shan Y."/>
        </authorList>
    </citation>
    <scope>NUCLEOTIDE SEQUENCE [LARGE SCALE GENOMIC DNA]</scope>
    <source>
        <strain evidence="3">csc3.9</strain>
    </source>
</reference>
<evidence type="ECO:0000313" key="3">
    <source>
        <dbReference type="Proteomes" id="UP000596063"/>
    </source>
</evidence>
<protein>
    <submittedName>
        <fullName evidence="2">Spy/CpxP family protein refolding chaperone</fullName>
    </submittedName>
</protein>
<dbReference type="RefSeq" id="WP_198570797.1">
    <property type="nucleotide sequence ID" value="NZ_CP066167.1"/>
</dbReference>
<accession>A0A7T4URA0</accession>
<organism evidence="2 3">
    <name type="scientific">Spongiibacter nanhainus</name>
    <dbReference type="NCBI Taxonomy" id="2794344"/>
    <lineage>
        <taxon>Bacteria</taxon>
        <taxon>Pseudomonadati</taxon>
        <taxon>Pseudomonadota</taxon>
        <taxon>Gammaproteobacteria</taxon>
        <taxon>Cellvibrionales</taxon>
        <taxon>Spongiibacteraceae</taxon>
        <taxon>Spongiibacter</taxon>
    </lineage>
</organism>
<dbReference type="GO" id="GO:0042597">
    <property type="term" value="C:periplasmic space"/>
    <property type="evidence" value="ECO:0007669"/>
    <property type="project" value="InterPro"/>
</dbReference>
<dbReference type="EMBL" id="CP066167">
    <property type="protein sequence ID" value="QQD19312.1"/>
    <property type="molecule type" value="Genomic_DNA"/>
</dbReference>
<gene>
    <name evidence="2" type="ORF">I6N98_05515</name>
</gene>
<keyword evidence="1" id="KW-0732">Signal</keyword>
<evidence type="ECO:0000256" key="1">
    <source>
        <dbReference type="SAM" id="SignalP"/>
    </source>
</evidence>
<dbReference type="Gene3D" id="1.20.120.1490">
    <property type="match status" value="1"/>
</dbReference>
<proteinExistence type="predicted"/>
<keyword evidence="3" id="KW-1185">Reference proteome</keyword>
<evidence type="ECO:0000313" key="2">
    <source>
        <dbReference type="EMBL" id="QQD19312.1"/>
    </source>
</evidence>
<sequence>MNVKKWTSSLLLAGVCTMGATVSLAQAGGAPAQRMQQLAQQLELTDAQQKEVNKLIQNYADRIKKLQQSTLTLRNDMAAIDLATLSLDDISKMSNRAGKVAAGSTGAVLRTQYEFYKLLTPEQKTRYEKLREEKRGQLKGL</sequence>
<feature type="signal peptide" evidence="1">
    <location>
        <begin position="1"/>
        <end position="27"/>
    </location>
</feature>
<dbReference type="KEGG" id="snan:I6N98_05515"/>
<feature type="chain" id="PRO_5032400150" evidence="1">
    <location>
        <begin position="28"/>
        <end position="141"/>
    </location>
</feature>
<dbReference type="Pfam" id="PF07813">
    <property type="entry name" value="LTXXQ"/>
    <property type="match status" value="1"/>
</dbReference>
<dbReference type="InterPro" id="IPR012899">
    <property type="entry name" value="LTXXQ"/>
</dbReference>
<dbReference type="Proteomes" id="UP000596063">
    <property type="component" value="Chromosome"/>
</dbReference>